<dbReference type="EnsemblPlants" id="MELO3C008735.2.1">
    <property type="protein sequence ID" value="MELO3C008735.2.1"/>
    <property type="gene ID" value="MELO3C008735.2"/>
</dbReference>
<evidence type="ECO:0000256" key="1">
    <source>
        <dbReference type="SAM" id="MobiDB-lite"/>
    </source>
</evidence>
<organism evidence="2">
    <name type="scientific">Cucumis melo</name>
    <name type="common">Muskmelon</name>
    <dbReference type="NCBI Taxonomy" id="3656"/>
    <lineage>
        <taxon>Eukaryota</taxon>
        <taxon>Viridiplantae</taxon>
        <taxon>Streptophyta</taxon>
        <taxon>Embryophyta</taxon>
        <taxon>Tracheophyta</taxon>
        <taxon>Spermatophyta</taxon>
        <taxon>Magnoliopsida</taxon>
        <taxon>eudicotyledons</taxon>
        <taxon>Gunneridae</taxon>
        <taxon>Pentapetalae</taxon>
        <taxon>rosids</taxon>
        <taxon>fabids</taxon>
        <taxon>Cucurbitales</taxon>
        <taxon>Cucurbitaceae</taxon>
        <taxon>Benincaseae</taxon>
        <taxon>Cucumis</taxon>
    </lineage>
</organism>
<feature type="region of interest" description="Disordered" evidence="1">
    <location>
        <begin position="1"/>
        <end position="26"/>
    </location>
</feature>
<feature type="compositionally biased region" description="Basic residues" evidence="1">
    <location>
        <begin position="69"/>
        <end position="79"/>
    </location>
</feature>
<protein>
    <submittedName>
        <fullName evidence="2">Uncharacterized protein</fullName>
    </submittedName>
</protein>
<feature type="region of interest" description="Disordered" evidence="1">
    <location>
        <begin position="48"/>
        <end position="79"/>
    </location>
</feature>
<accession>A0A9I9CUP6</accession>
<proteinExistence type="predicted"/>
<dbReference type="AlphaFoldDB" id="A0A9I9CUP6"/>
<evidence type="ECO:0000313" key="2">
    <source>
        <dbReference type="EnsemblPlants" id="MELO3C008735.2.1"/>
    </source>
</evidence>
<feature type="compositionally biased region" description="Basic and acidic residues" evidence="1">
    <location>
        <begin position="55"/>
        <end position="66"/>
    </location>
</feature>
<reference evidence="2" key="1">
    <citation type="submission" date="2023-03" db="UniProtKB">
        <authorList>
            <consortium name="EnsemblPlants"/>
        </authorList>
    </citation>
    <scope>IDENTIFICATION</scope>
</reference>
<dbReference type="Gramene" id="MELO3C008735.2.1">
    <property type="protein sequence ID" value="MELO3C008735.2.1"/>
    <property type="gene ID" value="MELO3C008735.2"/>
</dbReference>
<sequence>MAFMGTASNLEEGARLPTRRGMAHGSEEGCGTWLTFLIGSQLGERGAAYGSTERGATHDSTKEDATHSLGRRWRAHNLD</sequence>
<name>A0A9I9CUP6_CUCME</name>